<evidence type="ECO:0000313" key="2">
    <source>
        <dbReference type="EMBL" id="TCO09059.1"/>
    </source>
</evidence>
<dbReference type="Proteomes" id="UP000295818">
    <property type="component" value="Unassembled WGS sequence"/>
</dbReference>
<dbReference type="EMBL" id="SLWM01000041">
    <property type="protein sequence ID" value="TCO09059.1"/>
    <property type="molecule type" value="Genomic_DNA"/>
</dbReference>
<reference evidence="2 3" key="1">
    <citation type="journal article" date="2015" name="Stand. Genomic Sci.">
        <title>Genomic Encyclopedia of Bacterial and Archaeal Type Strains, Phase III: the genomes of soil and plant-associated and newly described type strains.</title>
        <authorList>
            <person name="Whitman W.B."/>
            <person name="Woyke T."/>
            <person name="Klenk H.P."/>
            <person name="Zhou Y."/>
            <person name="Lilburn T.G."/>
            <person name="Beck B.J."/>
            <person name="De Vos P."/>
            <person name="Vandamme P."/>
            <person name="Eisen J.A."/>
            <person name="Garrity G."/>
            <person name="Hugenholtz P."/>
            <person name="Kyrpides N.C."/>
        </authorList>
    </citation>
    <scope>NUCLEOTIDE SEQUENCE [LARGE SCALE GENOMIC DNA]</scope>
    <source>
        <strain evidence="2 3">VKM Ac-2538</strain>
    </source>
</reference>
<protein>
    <submittedName>
        <fullName evidence="2">Uncharacterized protein</fullName>
    </submittedName>
</protein>
<proteinExistence type="predicted"/>
<organism evidence="2 3">
    <name type="scientific">Kribbella orskensis</name>
    <dbReference type="NCBI Taxonomy" id="2512216"/>
    <lineage>
        <taxon>Bacteria</taxon>
        <taxon>Bacillati</taxon>
        <taxon>Actinomycetota</taxon>
        <taxon>Actinomycetes</taxon>
        <taxon>Propionibacteriales</taxon>
        <taxon>Kribbellaceae</taxon>
        <taxon>Kribbella</taxon>
    </lineage>
</organism>
<name>A0ABY2B6J3_9ACTN</name>
<feature type="region of interest" description="Disordered" evidence="1">
    <location>
        <begin position="63"/>
        <end position="87"/>
    </location>
</feature>
<evidence type="ECO:0000256" key="1">
    <source>
        <dbReference type="SAM" id="MobiDB-lite"/>
    </source>
</evidence>
<keyword evidence="3" id="KW-1185">Reference proteome</keyword>
<comment type="caution">
    <text evidence="2">The sequence shown here is derived from an EMBL/GenBank/DDBJ whole genome shotgun (WGS) entry which is preliminary data.</text>
</comment>
<accession>A0ABY2B6J3</accession>
<gene>
    <name evidence="2" type="ORF">EV644_1415</name>
</gene>
<sequence length="109" mass="11362">MTARELVALGGGNVFKEPLCVALGDVLVGCAVPDADWDTDALRGEAPRLSESNLVVVPAIETVSERSDQPSPRGWVVPSRGTGRRSGVRGAACFDLAQDVGAELCELSP</sequence>
<evidence type="ECO:0000313" key="3">
    <source>
        <dbReference type="Proteomes" id="UP000295818"/>
    </source>
</evidence>